<reference evidence="7 8" key="1">
    <citation type="journal article" date="2013" name="Genome Announc.">
        <title>Complete Genome Sequence of Glaciecola psychrophila Strain 170T.</title>
        <authorList>
            <person name="Yin J."/>
            <person name="Chen J."/>
            <person name="Liu G."/>
            <person name="Yu Y."/>
            <person name="Song L."/>
            <person name="Wang X."/>
            <person name="Qu X."/>
        </authorList>
    </citation>
    <scope>NUCLEOTIDE SEQUENCE [LARGE SCALE GENOMIC DNA]</scope>
    <source>
        <strain evidence="7 8">170</strain>
    </source>
</reference>
<feature type="disulfide bond" description="Redox-active" evidence="4">
    <location>
        <begin position="51"/>
        <end position="54"/>
    </location>
</feature>
<dbReference type="InterPro" id="IPR036249">
    <property type="entry name" value="Thioredoxin-like_sf"/>
</dbReference>
<dbReference type="SUPFAM" id="SSF52833">
    <property type="entry name" value="Thioredoxin-like"/>
    <property type="match status" value="1"/>
</dbReference>
<dbReference type="InterPro" id="IPR050824">
    <property type="entry name" value="Thiol_disulfide_DsbA"/>
</dbReference>
<proteinExistence type="inferred from homology"/>
<evidence type="ECO:0000256" key="4">
    <source>
        <dbReference type="PIRSR" id="PIRSR001488-1"/>
    </source>
</evidence>
<dbReference type="PANTHER" id="PTHR35891">
    <property type="entry name" value="THIOL:DISULFIDE INTERCHANGE PROTEIN DSBA"/>
    <property type="match status" value="1"/>
</dbReference>
<evidence type="ECO:0000256" key="1">
    <source>
        <dbReference type="ARBA" id="ARBA00022729"/>
    </source>
</evidence>
<evidence type="ECO:0000313" key="7">
    <source>
        <dbReference type="EMBL" id="AGH42831.1"/>
    </source>
</evidence>
<dbReference type="GO" id="GO:0042597">
    <property type="term" value="C:periplasmic space"/>
    <property type="evidence" value="ECO:0007669"/>
    <property type="project" value="UniProtKB-SubCell"/>
</dbReference>
<dbReference type="PATRIC" id="fig|1129794.4.peg.713"/>
<dbReference type="PIRSF" id="PIRSF001488">
    <property type="entry name" value="Tdi_protein"/>
    <property type="match status" value="1"/>
</dbReference>
<feature type="domain" description="Thioredoxin" evidence="6">
    <location>
        <begin position="10"/>
        <end position="153"/>
    </location>
</feature>
<dbReference type="InterPro" id="IPR012336">
    <property type="entry name" value="Thioredoxin-like_fold"/>
</dbReference>
<dbReference type="InterPro" id="IPR023205">
    <property type="entry name" value="DsbA/DsbL"/>
</dbReference>
<evidence type="ECO:0000313" key="8">
    <source>
        <dbReference type="Proteomes" id="UP000011864"/>
    </source>
</evidence>
<gene>
    <name evidence="7" type="ORF">C427_0721</name>
</gene>
<evidence type="ECO:0000259" key="6">
    <source>
        <dbReference type="PROSITE" id="PS51352"/>
    </source>
</evidence>
<keyword evidence="3" id="KW-1015">Disulfide bond</keyword>
<dbReference type="OrthoDB" id="9784896at2"/>
<keyword evidence="3" id="KW-0574">Periplasm</keyword>
<feature type="signal peptide" evidence="5">
    <location>
        <begin position="1"/>
        <end position="20"/>
    </location>
</feature>
<name>K6YVI9_9ALTE</name>
<dbReference type="Gene3D" id="3.40.30.10">
    <property type="entry name" value="Glutaredoxin"/>
    <property type="match status" value="1"/>
</dbReference>
<keyword evidence="1 5" id="KW-0732">Signal</keyword>
<dbReference type="CDD" id="cd03019">
    <property type="entry name" value="DsbA_DsbA"/>
    <property type="match status" value="1"/>
</dbReference>
<dbReference type="Pfam" id="PF13462">
    <property type="entry name" value="Thioredoxin_4"/>
    <property type="match status" value="1"/>
</dbReference>
<dbReference type="PANTHER" id="PTHR35891:SF2">
    <property type="entry name" value="THIOL:DISULFIDE INTERCHANGE PROTEIN DSBA"/>
    <property type="match status" value="1"/>
</dbReference>
<comment type="similarity">
    <text evidence="3">Belongs to the thioredoxin family.</text>
</comment>
<keyword evidence="2" id="KW-0676">Redox-active center</keyword>
<feature type="chain" id="PRO_5003897632" description="Thiol:disulfide interchange protein" evidence="5">
    <location>
        <begin position="21"/>
        <end position="207"/>
    </location>
</feature>
<evidence type="ECO:0000256" key="2">
    <source>
        <dbReference type="ARBA" id="ARBA00023284"/>
    </source>
</evidence>
<dbReference type="Proteomes" id="UP000011864">
    <property type="component" value="Chromosome"/>
</dbReference>
<dbReference type="AlphaFoldDB" id="K6YVI9"/>
<dbReference type="RefSeq" id="WP_007636350.1">
    <property type="nucleotide sequence ID" value="NC_020514.1"/>
</dbReference>
<dbReference type="KEGG" id="gps:C427_0721"/>
<dbReference type="PROSITE" id="PS00194">
    <property type="entry name" value="THIOREDOXIN_1"/>
    <property type="match status" value="1"/>
</dbReference>
<accession>K6YVI9</accession>
<dbReference type="eggNOG" id="COG1651">
    <property type="taxonomic scope" value="Bacteria"/>
</dbReference>
<evidence type="ECO:0000256" key="5">
    <source>
        <dbReference type="SAM" id="SignalP"/>
    </source>
</evidence>
<dbReference type="EMBL" id="CP003837">
    <property type="protein sequence ID" value="AGH42831.1"/>
    <property type="molecule type" value="Genomic_DNA"/>
</dbReference>
<comment type="subcellular location">
    <subcellularLocation>
        <location evidence="3">Periplasm</location>
    </subcellularLocation>
</comment>
<dbReference type="InterPro" id="IPR017937">
    <property type="entry name" value="Thioredoxin_CS"/>
</dbReference>
<protein>
    <recommendedName>
        <fullName evidence="3">Thiol:disulfide interchange protein</fullName>
    </recommendedName>
</protein>
<organism evidence="7 8">
    <name type="scientific">Paraglaciecola psychrophila 170</name>
    <dbReference type="NCBI Taxonomy" id="1129794"/>
    <lineage>
        <taxon>Bacteria</taxon>
        <taxon>Pseudomonadati</taxon>
        <taxon>Pseudomonadota</taxon>
        <taxon>Gammaproteobacteria</taxon>
        <taxon>Alteromonadales</taxon>
        <taxon>Alteromonadaceae</taxon>
        <taxon>Paraglaciecola</taxon>
    </lineage>
</organism>
<keyword evidence="8" id="KW-1185">Reference proteome</keyword>
<sequence>MKKLLLLLSITLLMPLQACAQEKWREGTHYKTISEQATEKKEVLEFFSFWCPHCFNSEPLVKEIKTKLADDVEFKKVHVNFMGFTSAAIQDDATKAMMVARELDKADELNQAIFKYIHESRSAITGLSDLKNIFVVNGVEPDEFDKMISSFGVKSRLNMNNKSVQKYREYVSSVPNFIVNGKYQATFTRDMELDEMVDLIVFLSNKK</sequence>
<dbReference type="PROSITE" id="PS51352">
    <property type="entry name" value="THIOREDOXIN_2"/>
    <property type="match status" value="1"/>
</dbReference>
<dbReference type="GO" id="GO:0015036">
    <property type="term" value="F:disulfide oxidoreductase activity"/>
    <property type="evidence" value="ECO:0007669"/>
    <property type="project" value="UniProtKB-ARBA"/>
</dbReference>
<dbReference type="STRING" id="1129794.C427_0721"/>
<evidence type="ECO:0000256" key="3">
    <source>
        <dbReference type="PIRNR" id="PIRNR001488"/>
    </source>
</evidence>
<dbReference type="HOGENOM" id="CLU_088255_3_0_6"/>
<dbReference type="InterPro" id="IPR013766">
    <property type="entry name" value="Thioredoxin_domain"/>
</dbReference>